<organism evidence="6 7">
    <name type="scientific">Amycolatopsis mongoliensis</name>
    <dbReference type="NCBI Taxonomy" id="715475"/>
    <lineage>
        <taxon>Bacteria</taxon>
        <taxon>Bacillati</taxon>
        <taxon>Actinomycetota</taxon>
        <taxon>Actinomycetes</taxon>
        <taxon>Pseudonocardiales</taxon>
        <taxon>Pseudonocardiaceae</taxon>
        <taxon>Amycolatopsis</taxon>
    </lineage>
</organism>
<dbReference type="Proteomes" id="UP001239397">
    <property type="component" value="Chromosome"/>
</dbReference>
<dbReference type="EMBL" id="CP127295">
    <property type="protein sequence ID" value="WIX98585.1"/>
    <property type="molecule type" value="Genomic_DNA"/>
</dbReference>
<keyword evidence="2 5" id="KW-0732">Signal</keyword>
<dbReference type="KEGG" id="amog:QRX60_31540"/>
<sequence>MSALGLGLVVGAPQAVAAEAPVGLGTAASYSVLGGQAVTNTGPSRLAGNLGVSPGTAITGFPPGTAAGATHAGDAVAGQAQSDLVVAYDDAAGRAPTANVAGDLVGRTLVGGVYKSSGPLALGGTLTLDGQGASDTVWIFQVASTLITASASAVNLINGAQACHVYWQIGSSATLGTNSHFVGTIMALTSITVTTGTVVAGRALARNGQVSLDDTTFTTPRCATTPTTTPTTTGTTTSPGTGTTTPGTGTGTTTPGTGTTSPGTGTTTGPGTGTTTTTSPAGGGTTTSSPGAGLGTTWTATGPNGGTGTHGTVPGGTSGLAGTGATPLLRPLIGLGVLLVLLGGVLLTVVHRRRTRQ</sequence>
<dbReference type="RefSeq" id="WP_285995069.1">
    <property type="nucleotide sequence ID" value="NZ_CP127295.1"/>
</dbReference>
<dbReference type="AlphaFoldDB" id="A0A9Y2JH85"/>
<keyword evidence="4" id="KW-1133">Transmembrane helix</keyword>
<proteinExistence type="inferred from homology"/>
<name>A0A9Y2JH85_9PSEU</name>
<gene>
    <name evidence="6" type="ORF">QRX60_31540</name>
</gene>
<evidence type="ECO:0000256" key="3">
    <source>
        <dbReference type="SAM" id="MobiDB-lite"/>
    </source>
</evidence>
<feature type="signal peptide" evidence="5">
    <location>
        <begin position="1"/>
        <end position="17"/>
    </location>
</feature>
<evidence type="ECO:0000256" key="2">
    <source>
        <dbReference type="ARBA" id="ARBA00022729"/>
    </source>
</evidence>
<evidence type="ECO:0000313" key="7">
    <source>
        <dbReference type="Proteomes" id="UP001239397"/>
    </source>
</evidence>
<feature type="compositionally biased region" description="Gly residues" evidence="3">
    <location>
        <begin position="303"/>
        <end position="314"/>
    </location>
</feature>
<feature type="compositionally biased region" description="Low complexity" evidence="3">
    <location>
        <begin position="273"/>
        <end position="302"/>
    </location>
</feature>
<accession>A0A9Y2JH85</accession>
<evidence type="ECO:0000313" key="6">
    <source>
        <dbReference type="EMBL" id="WIX98585.1"/>
    </source>
</evidence>
<reference evidence="6 7" key="1">
    <citation type="submission" date="2023-06" db="EMBL/GenBank/DDBJ databases">
        <authorList>
            <person name="Oyuntsetseg B."/>
            <person name="Kim S.B."/>
        </authorList>
    </citation>
    <scope>NUCLEOTIDE SEQUENCE [LARGE SCALE GENOMIC DNA]</scope>
    <source>
        <strain evidence="6 7">4-36</strain>
    </source>
</reference>
<feature type="chain" id="PRO_5040962735" evidence="5">
    <location>
        <begin position="18"/>
        <end position="357"/>
    </location>
</feature>
<protein>
    <submittedName>
        <fullName evidence="6">Ice-binding family protein</fullName>
    </submittedName>
</protein>
<evidence type="ECO:0000256" key="4">
    <source>
        <dbReference type="SAM" id="Phobius"/>
    </source>
</evidence>
<dbReference type="Pfam" id="PF11999">
    <property type="entry name" value="Ice_binding"/>
    <property type="match status" value="1"/>
</dbReference>
<evidence type="ECO:0000256" key="5">
    <source>
        <dbReference type="SAM" id="SignalP"/>
    </source>
</evidence>
<keyword evidence="4" id="KW-0812">Transmembrane</keyword>
<dbReference type="InterPro" id="IPR021884">
    <property type="entry name" value="Ice-bd_prot"/>
</dbReference>
<feature type="region of interest" description="Disordered" evidence="3">
    <location>
        <begin position="213"/>
        <end position="314"/>
    </location>
</feature>
<keyword evidence="7" id="KW-1185">Reference proteome</keyword>
<feature type="compositionally biased region" description="Low complexity" evidence="3">
    <location>
        <begin position="215"/>
        <end position="265"/>
    </location>
</feature>
<feature type="transmembrane region" description="Helical" evidence="4">
    <location>
        <begin position="328"/>
        <end position="350"/>
    </location>
</feature>
<comment type="similarity">
    <text evidence="1">Belongs to the ice-binding protein family.</text>
</comment>
<keyword evidence="4" id="KW-0472">Membrane</keyword>
<evidence type="ECO:0000256" key="1">
    <source>
        <dbReference type="ARBA" id="ARBA00005445"/>
    </source>
</evidence>